<organism evidence="2 3">
    <name type="scientific">Candidatus Berkelbacteria bacterium RIFCSPLOWO2_01_FULL_50_28</name>
    <dbReference type="NCBI Taxonomy" id="1797471"/>
    <lineage>
        <taxon>Bacteria</taxon>
        <taxon>Candidatus Berkelbacteria</taxon>
    </lineage>
</organism>
<dbReference type="STRING" id="1797471.A3A71_00110"/>
<evidence type="ECO:0000313" key="3">
    <source>
        <dbReference type="Proteomes" id="UP000177481"/>
    </source>
</evidence>
<dbReference type="PANTHER" id="PTHR39203:SF1">
    <property type="entry name" value="CYTOPLASMIC PROTEIN"/>
    <property type="match status" value="1"/>
</dbReference>
<accession>A0A1F5EAQ0</accession>
<dbReference type="AlphaFoldDB" id="A0A1F5EAQ0"/>
<dbReference type="Proteomes" id="UP000177481">
    <property type="component" value="Unassembled WGS sequence"/>
</dbReference>
<protein>
    <recommendedName>
        <fullName evidence="1">ASCH domain-containing protein</fullName>
    </recommendedName>
</protein>
<dbReference type="InterPro" id="IPR007374">
    <property type="entry name" value="ASCH_domain"/>
</dbReference>
<dbReference type="Pfam" id="PF04266">
    <property type="entry name" value="ASCH"/>
    <property type="match status" value="1"/>
</dbReference>
<dbReference type="SUPFAM" id="SSF88697">
    <property type="entry name" value="PUA domain-like"/>
    <property type="match status" value="1"/>
</dbReference>
<dbReference type="Gene3D" id="3.10.400.10">
    <property type="entry name" value="Sulfate adenylyltransferase"/>
    <property type="match status" value="1"/>
</dbReference>
<comment type="caution">
    <text evidence="2">The sequence shown here is derived from an EMBL/GenBank/DDBJ whole genome shotgun (WGS) entry which is preliminary data.</text>
</comment>
<dbReference type="InterPro" id="IPR009326">
    <property type="entry name" value="DUF984"/>
</dbReference>
<evidence type="ECO:0000313" key="2">
    <source>
        <dbReference type="EMBL" id="OGD64455.1"/>
    </source>
</evidence>
<dbReference type="PANTHER" id="PTHR39203">
    <property type="entry name" value="CYTOPLASMIC PROTEIN-RELATED"/>
    <property type="match status" value="1"/>
</dbReference>
<sequence>MKPTKEIDAFLEEYRFTLSDKEKGDFASKGFDVWGFGKDEEFSKRLVNLIMKGRKRATSSLYFKRNKISDVGSYGVIVDHRNGPRCLIRYTGYEILPFSKVNAAFAEEEGEASGDLEEWTSEHRRFFKGISSHFSEASLVLCEKFKLVYKSA</sequence>
<name>A0A1F5EAQ0_9BACT</name>
<reference evidence="2 3" key="1">
    <citation type="journal article" date="2016" name="Nat. Commun.">
        <title>Thousands of microbial genomes shed light on interconnected biogeochemical processes in an aquifer system.</title>
        <authorList>
            <person name="Anantharaman K."/>
            <person name="Brown C.T."/>
            <person name="Hug L.A."/>
            <person name="Sharon I."/>
            <person name="Castelle C.J."/>
            <person name="Probst A.J."/>
            <person name="Thomas B.C."/>
            <person name="Singh A."/>
            <person name="Wilkins M.J."/>
            <person name="Karaoz U."/>
            <person name="Brodie E.L."/>
            <person name="Williams K.H."/>
            <person name="Hubbard S.S."/>
            <person name="Banfield J.F."/>
        </authorList>
    </citation>
    <scope>NUCLEOTIDE SEQUENCE [LARGE SCALE GENOMIC DNA]</scope>
</reference>
<gene>
    <name evidence="2" type="ORF">A3A71_00110</name>
</gene>
<feature type="domain" description="ASCH" evidence="1">
    <location>
        <begin position="34"/>
        <end position="149"/>
    </location>
</feature>
<evidence type="ECO:0000259" key="1">
    <source>
        <dbReference type="SMART" id="SM01022"/>
    </source>
</evidence>
<proteinExistence type="predicted"/>
<dbReference type="InterPro" id="IPR015947">
    <property type="entry name" value="PUA-like_sf"/>
</dbReference>
<dbReference type="EMBL" id="MEZX01000002">
    <property type="protein sequence ID" value="OGD64455.1"/>
    <property type="molecule type" value="Genomic_DNA"/>
</dbReference>
<dbReference type="SMART" id="SM01022">
    <property type="entry name" value="ASCH"/>
    <property type="match status" value="1"/>
</dbReference>